<evidence type="ECO:0000313" key="6">
    <source>
        <dbReference type="EMBL" id="TBW71824.1"/>
    </source>
</evidence>
<dbReference type="AlphaFoldDB" id="A0A292DFP0"/>
<name>A0A292DFP0_STALU</name>
<dbReference type="SUPFAM" id="SSF55811">
    <property type="entry name" value="Nudix"/>
    <property type="match status" value="1"/>
</dbReference>
<evidence type="ECO:0000313" key="7">
    <source>
        <dbReference type="Proteomes" id="UP000293637"/>
    </source>
</evidence>
<evidence type="ECO:0000256" key="1">
    <source>
        <dbReference type="ARBA" id="ARBA00001946"/>
    </source>
</evidence>
<dbReference type="EMBL" id="SCHB01000005">
    <property type="protein sequence ID" value="TBW71824.1"/>
    <property type="molecule type" value="Genomic_DNA"/>
</dbReference>
<dbReference type="RefSeq" id="WP_002492975.1">
    <property type="nucleotide sequence ID" value="NZ_AP021848.1"/>
</dbReference>
<dbReference type="PROSITE" id="PS51462">
    <property type="entry name" value="NUDIX"/>
    <property type="match status" value="1"/>
</dbReference>
<keyword evidence="3" id="KW-0460">Magnesium</keyword>
<dbReference type="Pfam" id="PF00293">
    <property type="entry name" value="NUDIX"/>
    <property type="match status" value="1"/>
</dbReference>
<accession>A0A292DFP0</accession>
<evidence type="ECO:0000259" key="5">
    <source>
        <dbReference type="PROSITE" id="PS51462"/>
    </source>
</evidence>
<organism evidence="6 7">
    <name type="scientific">Staphylococcus lugdunensis</name>
    <dbReference type="NCBI Taxonomy" id="28035"/>
    <lineage>
        <taxon>Bacteria</taxon>
        <taxon>Bacillati</taxon>
        <taxon>Bacillota</taxon>
        <taxon>Bacilli</taxon>
        <taxon>Bacillales</taxon>
        <taxon>Staphylococcaceae</taxon>
        <taxon>Staphylococcus</taxon>
    </lineage>
</organism>
<dbReference type="InterPro" id="IPR020084">
    <property type="entry name" value="NUDIX_hydrolase_CS"/>
</dbReference>
<dbReference type="GO" id="GO:0016787">
    <property type="term" value="F:hydrolase activity"/>
    <property type="evidence" value="ECO:0007669"/>
    <property type="project" value="UniProtKB-KW"/>
</dbReference>
<keyword evidence="2 4" id="KW-0378">Hydrolase</keyword>
<comment type="similarity">
    <text evidence="4">Belongs to the Nudix hydrolase family.</text>
</comment>
<dbReference type="Gene3D" id="3.90.79.10">
    <property type="entry name" value="Nucleoside Triphosphate Pyrophosphohydrolase"/>
    <property type="match status" value="1"/>
</dbReference>
<reference evidence="6 7" key="1">
    <citation type="journal article" date="2019" name="Sci. Transl. Med.">
        <title>Quorum sensing between bacterial species on the skin protects against epidermal injury in atopic dermatitis.</title>
        <authorList>
            <person name="Williams M.R."/>
        </authorList>
    </citation>
    <scope>NUCLEOTIDE SEQUENCE [LARGE SCALE GENOMIC DNA]</scope>
    <source>
        <strain evidence="6 7">E7</strain>
    </source>
</reference>
<comment type="caution">
    <text evidence="6">The sequence shown here is derived from an EMBL/GenBank/DDBJ whole genome shotgun (WGS) entry which is preliminary data.</text>
</comment>
<evidence type="ECO:0000256" key="2">
    <source>
        <dbReference type="ARBA" id="ARBA00022801"/>
    </source>
</evidence>
<evidence type="ECO:0000256" key="3">
    <source>
        <dbReference type="ARBA" id="ARBA00022842"/>
    </source>
</evidence>
<dbReference type="PROSITE" id="PS00893">
    <property type="entry name" value="NUDIX_BOX"/>
    <property type="match status" value="1"/>
</dbReference>
<dbReference type="Proteomes" id="UP000293637">
    <property type="component" value="Unassembled WGS sequence"/>
</dbReference>
<proteinExistence type="inferred from homology"/>
<comment type="cofactor">
    <cofactor evidence="1">
        <name>Mg(2+)</name>
        <dbReference type="ChEBI" id="CHEBI:18420"/>
    </cofactor>
</comment>
<dbReference type="GeneID" id="58090534"/>
<dbReference type="PRINTS" id="PR00502">
    <property type="entry name" value="NUDIXFAMILY"/>
</dbReference>
<dbReference type="CDD" id="cd02883">
    <property type="entry name" value="NUDIX_Hydrolase"/>
    <property type="match status" value="1"/>
</dbReference>
<dbReference type="PANTHER" id="PTHR43046">
    <property type="entry name" value="GDP-MANNOSE MANNOSYL HYDROLASE"/>
    <property type="match status" value="1"/>
</dbReference>
<sequence>MKELKVVYALIQNEDGQVLLVHNTDGGGWSLPGGKVEPEETLVEAVKREIMEETGLEGQIGDILSINEGKSRSMDVHTLFFMFRVTVTSFATQIQVPNEISTVRWMTIREADEKLIYYQQSLAELLKNRATYDYEGYVS</sequence>
<evidence type="ECO:0000256" key="4">
    <source>
        <dbReference type="RuleBase" id="RU003476"/>
    </source>
</evidence>
<dbReference type="InterPro" id="IPR015797">
    <property type="entry name" value="NUDIX_hydrolase-like_dom_sf"/>
</dbReference>
<protein>
    <submittedName>
        <fullName evidence="6">NUDIX hydrolase</fullName>
    </submittedName>
</protein>
<dbReference type="InterPro" id="IPR000086">
    <property type="entry name" value="NUDIX_hydrolase_dom"/>
</dbReference>
<dbReference type="InterPro" id="IPR020476">
    <property type="entry name" value="Nudix_hydrolase"/>
</dbReference>
<dbReference type="PANTHER" id="PTHR43046:SF12">
    <property type="entry name" value="GDP-MANNOSE MANNOSYL HYDROLASE"/>
    <property type="match status" value="1"/>
</dbReference>
<feature type="domain" description="Nudix hydrolase" evidence="5">
    <location>
        <begin position="1"/>
        <end position="128"/>
    </location>
</feature>
<gene>
    <name evidence="6" type="ORF">EQ812_08440</name>
</gene>